<protein>
    <recommendedName>
        <fullName evidence="4">ABC-type transport system involved in multi-copper enzyme maturation, permease component</fullName>
    </recommendedName>
</protein>
<accession>A0A1G7NRA7</accession>
<evidence type="ECO:0000313" key="2">
    <source>
        <dbReference type="EMBL" id="SDF76532.1"/>
    </source>
</evidence>
<feature type="transmembrane region" description="Helical" evidence="1">
    <location>
        <begin position="94"/>
        <end position="119"/>
    </location>
</feature>
<dbReference type="Proteomes" id="UP000199623">
    <property type="component" value="Unassembled WGS sequence"/>
</dbReference>
<feature type="transmembrane region" description="Helical" evidence="1">
    <location>
        <begin position="12"/>
        <end position="31"/>
    </location>
</feature>
<organism evidence="2 3">
    <name type="scientific">Lentzea fradiae</name>
    <dbReference type="NCBI Taxonomy" id="200378"/>
    <lineage>
        <taxon>Bacteria</taxon>
        <taxon>Bacillati</taxon>
        <taxon>Actinomycetota</taxon>
        <taxon>Actinomycetes</taxon>
        <taxon>Pseudonocardiales</taxon>
        <taxon>Pseudonocardiaceae</taxon>
        <taxon>Lentzea</taxon>
    </lineage>
</organism>
<keyword evidence="1" id="KW-0472">Membrane</keyword>
<evidence type="ECO:0008006" key="4">
    <source>
        <dbReference type="Google" id="ProtNLM"/>
    </source>
</evidence>
<dbReference type="STRING" id="200378.SAMN05216553_103168"/>
<proteinExistence type="predicted"/>
<keyword evidence="1" id="KW-1133">Transmembrane helix</keyword>
<dbReference type="RefSeq" id="WP_090047176.1">
    <property type="nucleotide sequence ID" value="NZ_FNCC01000003.1"/>
</dbReference>
<keyword evidence="3" id="KW-1185">Reference proteome</keyword>
<feature type="transmembrane region" description="Helical" evidence="1">
    <location>
        <begin position="157"/>
        <end position="177"/>
    </location>
</feature>
<gene>
    <name evidence="2" type="ORF">SAMN05216553_103168</name>
</gene>
<dbReference type="AlphaFoldDB" id="A0A1G7NRA7"/>
<evidence type="ECO:0000313" key="3">
    <source>
        <dbReference type="Proteomes" id="UP000199623"/>
    </source>
</evidence>
<feature type="transmembrane region" description="Helical" evidence="1">
    <location>
        <begin position="238"/>
        <end position="257"/>
    </location>
</feature>
<reference evidence="3" key="1">
    <citation type="submission" date="2016-10" db="EMBL/GenBank/DDBJ databases">
        <authorList>
            <person name="Varghese N."/>
            <person name="Submissions S."/>
        </authorList>
    </citation>
    <scope>NUCLEOTIDE SEQUENCE [LARGE SCALE GENOMIC DNA]</scope>
    <source>
        <strain evidence="3">CGMCC 4.3506</strain>
    </source>
</reference>
<evidence type="ECO:0000256" key="1">
    <source>
        <dbReference type="SAM" id="Phobius"/>
    </source>
</evidence>
<name>A0A1G7NRA7_9PSEU</name>
<feature type="transmembrane region" description="Helical" evidence="1">
    <location>
        <begin position="125"/>
        <end position="150"/>
    </location>
</feature>
<feature type="transmembrane region" description="Helical" evidence="1">
    <location>
        <begin position="51"/>
        <end position="69"/>
    </location>
</feature>
<keyword evidence="1" id="KW-0812">Transmembrane</keyword>
<dbReference type="OrthoDB" id="3416461at2"/>
<dbReference type="EMBL" id="FNCC01000003">
    <property type="protein sequence ID" value="SDF76532.1"/>
    <property type="molecule type" value="Genomic_DNA"/>
</dbReference>
<sequence length="449" mass="46517">MRGLRIELRRSAALWAGLVVLVTGAGLLLLGTSGTSRWKGNSTSALLELRLPLVYTWALVVGLAAFQGMRDGRAGVGELFASTSRPHWMRTGTLAAAVAGAVAVSTALLCAGVVAVVAIEGGFVSIGFVPLMLVTVLVLTSGALLGLALGRLLPHPLTAPVALVATFVLGSAGAQGVDIDSPSGEIYRAGLLTPSFRTPYSDLVTTSTSVDLGQLVWFAGLGLTGLVLLVARSAAGRLAALLPAGIAALVALSILPVKVTDVIVADSIGAQLVCDGPVCVSRVHADRLPQTAEAGKAALAKLAVLPGAPKEVHEDVSPTAHQTAPRRSDKIVYVDSQKSPRVLDLTTDQIRLELLAGAGVPGCSPPNSLNLREGAVRHLTAAYFNGGLAELPGSSWSWDHQQTRAELDAAWRTLSGQSPQEQLKRITQARQMLLSCADSDSVFDLLAAP</sequence>
<feature type="transmembrane region" description="Helical" evidence="1">
    <location>
        <begin position="212"/>
        <end position="231"/>
    </location>
</feature>